<dbReference type="EMBL" id="CADIKC010000001">
    <property type="protein sequence ID" value="CAB3641337.1"/>
    <property type="molecule type" value="Genomic_DNA"/>
</dbReference>
<protein>
    <recommendedName>
        <fullName evidence="1">Methyltransferase regulatory domain-containing protein</fullName>
    </recommendedName>
</protein>
<organism evidence="2 3">
    <name type="scientific">Paraburkholderia sediminicola</name>
    <dbReference type="NCBI Taxonomy" id="458836"/>
    <lineage>
        <taxon>Bacteria</taxon>
        <taxon>Pseudomonadati</taxon>
        <taxon>Pseudomonadota</taxon>
        <taxon>Betaproteobacteria</taxon>
        <taxon>Burkholderiales</taxon>
        <taxon>Burkholderiaceae</taxon>
        <taxon>Paraburkholderia</taxon>
    </lineage>
</organism>
<dbReference type="InterPro" id="IPR029063">
    <property type="entry name" value="SAM-dependent_MTases_sf"/>
</dbReference>
<dbReference type="GeneID" id="97038958"/>
<name>A0A6J5ABC3_9BURK</name>
<evidence type="ECO:0000313" key="2">
    <source>
        <dbReference type="EMBL" id="CAB3641337.1"/>
    </source>
</evidence>
<evidence type="ECO:0000259" key="1">
    <source>
        <dbReference type="Pfam" id="PF10119"/>
    </source>
</evidence>
<reference evidence="2 3" key="1">
    <citation type="submission" date="2020-04" db="EMBL/GenBank/DDBJ databases">
        <authorList>
            <person name="De Canck E."/>
        </authorList>
    </citation>
    <scope>NUCLEOTIDE SEQUENCE [LARGE SCALE GENOMIC DNA]</scope>
    <source>
        <strain evidence="2 3">LMG 24238</strain>
    </source>
</reference>
<dbReference type="Gene3D" id="3.40.50.150">
    <property type="entry name" value="Vaccinia Virus protein VP39"/>
    <property type="match status" value="1"/>
</dbReference>
<dbReference type="Proteomes" id="UP000494255">
    <property type="component" value="Unassembled WGS sequence"/>
</dbReference>
<dbReference type="SUPFAM" id="SSF53335">
    <property type="entry name" value="S-adenosyl-L-methionine-dependent methyltransferases"/>
    <property type="match status" value="1"/>
</dbReference>
<dbReference type="RefSeq" id="WP_175048715.1">
    <property type="nucleotide sequence ID" value="NZ_CADIKC010000001.1"/>
</dbReference>
<feature type="domain" description="Methyltransferase regulatory" evidence="1">
    <location>
        <begin position="224"/>
        <end position="307"/>
    </location>
</feature>
<dbReference type="AlphaFoldDB" id="A0A6J5ABC3"/>
<sequence>MSEWEAGSIDGIAYTYGYCDELDPLRLRLPLLQSGIAPPVLRTACELGFGHGVSVNIHAAGSATRWFGTDFNPSHASFAQQLTQRAGSQASLSAESFAEFCARDDLPNFDFIGMHGIWSWISDENRALIADFIRRKLNDGGVVYMSYNTQPGWATMLPVRDLMNCHFQVSARLNEHGGVPAETQVQTHIAAALDFVKSVVATQPGYAVVNPQLAERVDALCKENAHYLAHEYFNRDWRPMTFSQVTSSLAASGLTYGCSADYRDHVDEINLNPAQRGLLAGIPDTTLRETVRDFCINRSMRRDYWIKGSRTLDEDAQQTALRAHRVMLALPRASVLLKIRGALGEATLPESSFGPILDALANHLPARLADIENSVRERGITLPFIVKAVTLLVGAGVLLNVQGEAHVELARPSSDRLNAAICEQALEHGDIQFLVSPVSGSGVLIPRVPQLFLLARRRHLSEPTQWAEFAEAALHTNPMPANTTEGVSVSPLNARDELIAKANRFAEIHLPILKALGIA</sequence>
<dbReference type="Pfam" id="PF10119">
    <property type="entry name" value="MethyTransf_Reg"/>
    <property type="match status" value="1"/>
</dbReference>
<proteinExistence type="predicted"/>
<keyword evidence="3" id="KW-1185">Reference proteome</keyword>
<evidence type="ECO:0000313" key="3">
    <source>
        <dbReference type="Proteomes" id="UP000494255"/>
    </source>
</evidence>
<accession>A0A6J5ABC3</accession>
<gene>
    <name evidence="2" type="ORF">LMG24238_00294</name>
</gene>
<dbReference type="InterPro" id="IPR018773">
    <property type="entry name" value="MeTrfase_reg_dom_prd"/>
</dbReference>